<sequence>MSRKDEIIAQLKGGLIVSCQALPGEPLYAEEGGIMPKMALAAEQNGAVGIRANSVRDIKEIKAAVELPIIGIIKKQYPGFKQHITVTMKEIEALVEIGTDIIALDCTLRERPDGLTVKEFVAQIKEKYSEQLLMADISNFEEGVNAAEAGVDFVGTTMSGYTDYTEKKDEADFELIEKLAAKLETPVIAEGRIHSPAEAKKALRLGAFAVVVGGAITRPQQIIASFVSGIKDS</sequence>
<dbReference type="GO" id="GO:0005829">
    <property type="term" value="C:cytosol"/>
    <property type="evidence" value="ECO:0007669"/>
    <property type="project" value="TreeGrafter"/>
</dbReference>
<dbReference type="InterPro" id="IPR011060">
    <property type="entry name" value="RibuloseP-bd_barrel"/>
</dbReference>
<dbReference type="InterPro" id="IPR007260">
    <property type="entry name" value="NanE"/>
</dbReference>
<organism evidence="8 9">
    <name type="scientific">Halanaerobium congolense</name>
    <dbReference type="NCBI Taxonomy" id="54121"/>
    <lineage>
        <taxon>Bacteria</taxon>
        <taxon>Bacillati</taxon>
        <taxon>Bacillota</taxon>
        <taxon>Clostridia</taxon>
        <taxon>Halanaerobiales</taxon>
        <taxon>Halanaerobiaceae</taxon>
        <taxon>Halanaerobium</taxon>
    </lineage>
</organism>
<dbReference type="AlphaFoldDB" id="A0A1G8IBA7"/>
<comment type="catalytic activity">
    <reaction evidence="1 7">
        <text>an N-acyl-D-glucosamine 6-phosphate = an N-acyl-D-mannosamine 6-phosphate</text>
        <dbReference type="Rhea" id="RHEA:23932"/>
        <dbReference type="ChEBI" id="CHEBI:57599"/>
        <dbReference type="ChEBI" id="CHEBI:57666"/>
        <dbReference type="EC" id="5.1.3.9"/>
    </reaction>
</comment>
<dbReference type="CDD" id="cd04729">
    <property type="entry name" value="NanE"/>
    <property type="match status" value="1"/>
</dbReference>
<comment type="similarity">
    <text evidence="4 7">Belongs to the NanE family.</text>
</comment>
<reference evidence="8 9" key="1">
    <citation type="submission" date="2016-10" db="EMBL/GenBank/DDBJ databases">
        <authorList>
            <person name="de Groot N.N."/>
        </authorList>
    </citation>
    <scope>NUCLEOTIDE SEQUENCE [LARGE SCALE GENOMIC DNA]</scope>
    <source>
        <strain evidence="8 9">WG7</strain>
    </source>
</reference>
<dbReference type="PANTHER" id="PTHR36204">
    <property type="entry name" value="N-ACETYLMANNOSAMINE-6-PHOSPHATE 2-EPIMERASE-RELATED"/>
    <property type="match status" value="1"/>
</dbReference>
<dbReference type="GO" id="GO:0005975">
    <property type="term" value="P:carbohydrate metabolic process"/>
    <property type="evidence" value="ECO:0007669"/>
    <property type="project" value="UniProtKB-UniRule"/>
</dbReference>
<dbReference type="Pfam" id="PF04131">
    <property type="entry name" value="NanE"/>
    <property type="match status" value="1"/>
</dbReference>
<dbReference type="FunFam" id="3.20.20.70:FF:000035">
    <property type="entry name" value="Putative N-acetylmannosamine-6-phosphate 2-epimerase"/>
    <property type="match status" value="1"/>
</dbReference>
<evidence type="ECO:0000313" key="8">
    <source>
        <dbReference type="EMBL" id="SDI16215.1"/>
    </source>
</evidence>
<evidence type="ECO:0000256" key="4">
    <source>
        <dbReference type="ARBA" id="ARBA00007439"/>
    </source>
</evidence>
<dbReference type="EC" id="5.1.3.9" evidence="7"/>
<dbReference type="HAMAP" id="MF_01235">
    <property type="entry name" value="ManNAc6P_epimer"/>
    <property type="match status" value="1"/>
</dbReference>
<protein>
    <recommendedName>
        <fullName evidence="7">Putative N-acetylmannosamine-6-phosphate 2-epimerase</fullName>
        <ecNumber evidence="7">5.1.3.9</ecNumber>
    </recommendedName>
    <alternativeName>
        <fullName evidence="7">ManNAc-6-P epimerase</fullName>
    </alternativeName>
</protein>
<comment type="function">
    <text evidence="2 7">Converts N-acetylmannosamine-6-phosphate (ManNAc-6-P) to N-acetylglucosamine-6-phosphate (GlcNAc-6-P).</text>
</comment>
<proteinExistence type="inferred from homology"/>
<dbReference type="RefSeq" id="WP_089716223.1">
    <property type="nucleotide sequence ID" value="NZ_FNEH01000002.1"/>
</dbReference>
<evidence type="ECO:0000256" key="3">
    <source>
        <dbReference type="ARBA" id="ARBA00005081"/>
    </source>
</evidence>
<evidence type="ECO:0000256" key="2">
    <source>
        <dbReference type="ARBA" id="ARBA00002147"/>
    </source>
</evidence>
<evidence type="ECO:0000256" key="7">
    <source>
        <dbReference type="HAMAP-Rule" id="MF_01235"/>
    </source>
</evidence>
<accession>A0A1G8IBA7</accession>
<gene>
    <name evidence="7" type="primary">nanE</name>
    <name evidence="8" type="ORF">SAMN04515654_102118</name>
</gene>
<dbReference type="EMBL" id="FNEH01000002">
    <property type="protein sequence ID" value="SDI16215.1"/>
    <property type="molecule type" value="Genomic_DNA"/>
</dbReference>
<dbReference type="Proteomes" id="UP000198945">
    <property type="component" value="Unassembled WGS sequence"/>
</dbReference>
<evidence type="ECO:0000256" key="1">
    <source>
        <dbReference type="ARBA" id="ARBA00000056"/>
    </source>
</evidence>
<dbReference type="Gene3D" id="3.20.20.70">
    <property type="entry name" value="Aldolase class I"/>
    <property type="match status" value="1"/>
</dbReference>
<dbReference type="GO" id="GO:0006053">
    <property type="term" value="P:N-acetylmannosamine catabolic process"/>
    <property type="evidence" value="ECO:0007669"/>
    <property type="project" value="TreeGrafter"/>
</dbReference>
<evidence type="ECO:0000256" key="5">
    <source>
        <dbReference type="ARBA" id="ARBA00023235"/>
    </source>
</evidence>
<name>A0A1G8IBA7_9FIRM</name>
<keyword evidence="5 7" id="KW-0413">Isomerase</keyword>
<dbReference type="NCBIfam" id="NF002231">
    <property type="entry name" value="PRK01130.1"/>
    <property type="match status" value="1"/>
</dbReference>
<dbReference type="InterPro" id="IPR013785">
    <property type="entry name" value="Aldolase_TIM"/>
</dbReference>
<dbReference type="PANTHER" id="PTHR36204:SF1">
    <property type="entry name" value="N-ACETYLMANNOSAMINE-6-PHOSPHATE 2-EPIMERASE-RELATED"/>
    <property type="match status" value="1"/>
</dbReference>
<dbReference type="GO" id="GO:0047465">
    <property type="term" value="F:N-acylglucosamine-6-phosphate 2-epimerase activity"/>
    <property type="evidence" value="ECO:0007669"/>
    <property type="project" value="UniProtKB-EC"/>
</dbReference>
<evidence type="ECO:0000256" key="6">
    <source>
        <dbReference type="ARBA" id="ARBA00023277"/>
    </source>
</evidence>
<evidence type="ECO:0000313" key="9">
    <source>
        <dbReference type="Proteomes" id="UP000198945"/>
    </source>
</evidence>
<dbReference type="UniPathway" id="UPA00629">
    <property type="reaction ID" value="UER00682"/>
</dbReference>
<dbReference type="GO" id="GO:0019262">
    <property type="term" value="P:N-acetylneuraminate catabolic process"/>
    <property type="evidence" value="ECO:0007669"/>
    <property type="project" value="UniProtKB-UniRule"/>
</dbReference>
<dbReference type="SUPFAM" id="SSF51366">
    <property type="entry name" value="Ribulose-phoshate binding barrel"/>
    <property type="match status" value="1"/>
</dbReference>
<keyword evidence="6 7" id="KW-0119">Carbohydrate metabolism</keyword>
<comment type="pathway">
    <text evidence="3 7">Amino-sugar metabolism; N-acetylneuraminate degradation; D-fructose 6-phosphate from N-acetylneuraminate: step 3/5.</text>
</comment>